<proteinExistence type="predicted"/>
<reference evidence="1 2" key="1">
    <citation type="journal article" date="2016" name="Nat. Commun.">
        <title>Thousands of microbial genomes shed light on interconnected biogeochemical processes in an aquifer system.</title>
        <authorList>
            <person name="Anantharaman K."/>
            <person name="Brown C.T."/>
            <person name="Hug L.A."/>
            <person name="Sharon I."/>
            <person name="Castelle C.J."/>
            <person name="Probst A.J."/>
            <person name="Thomas B.C."/>
            <person name="Singh A."/>
            <person name="Wilkins M.J."/>
            <person name="Karaoz U."/>
            <person name="Brodie E.L."/>
            <person name="Williams K.H."/>
            <person name="Hubbard S.S."/>
            <person name="Banfield J.F."/>
        </authorList>
    </citation>
    <scope>NUCLEOTIDE SEQUENCE [LARGE SCALE GENOMIC DNA]</scope>
</reference>
<organism evidence="1 2">
    <name type="scientific">Candidatus Curtissbacteria bacterium RIFCSPHIGHO2_02_FULL_42_15</name>
    <dbReference type="NCBI Taxonomy" id="1797716"/>
    <lineage>
        <taxon>Bacteria</taxon>
        <taxon>Candidatus Curtissiibacteriota</taxon>
    </lineage>
</organism>
<accession>A0A1F5GJ11</accession>
<protein>
    <recommendedName>
        <fullName evidence="3">Translation elongation factor-like protein</fullName>
    </recommendedName>
</protein>
<comment type="caution">
    <text evidence="1">The sequence shown here is derived from an EMBL/GenBank/DDBJ whole genome shotgun (WGS) entry which is preliminary data.</text>
</comment>
<gene>
    <name evidence="1" type="ORF">A3D07_00290</name>
</gene>
<sequence>MADKKVGEITHYYDKIGVAVVKLAGGDLKVGDKVKLTDTTGEEFEQEIKSMQIEHAKIEIAKKGDEFGLKVNKSVKDKSAVVKA</sequence>
<name>A0A1F5GJ11_9BACT</name>
<evidence type="ECO:0008006" key="3">
    <source>
        <dbReference type="Google" id="ProtNLM"/>
    </source>
</evidence>
<dbReference type="Gene3D" id="2.40.30.10">
    <property type="entry name" value="Translation factors"/>
    <property type="match status" value="1"/>
</dbReference>
<evidence type="ECO:0000313" key="1">
    <source>
        <dbReference type="EMBL" id="OGD91842.1"/>
    </source>
</evidence>
<dbReference type="STRING" id="1797716.A3D07_00290"/>
<dbReference type="SUPFAM" id="SSF50447">
    <property type="entry name" value="Translation proteins"/>
    <property type="match status" value="1"/>
</dbReference>
<evidence type="ECO:0000313" key="2">
    <source>
        <dbReference type="Proteomes" id="UP000177124"/>
    </source>
</evidence>
<dbReference type="Proteomes" id="UP000177124">
    <property type="component" value="Unassembled WGS sequence"/>
</dbReference>
<dbReference type="EMBL" id="MFBF01000009">
    <property type="protein sequence ID" value="OGD91842.1"/>
    <property type="molecule type" value="Genomic_DNA"/>
</dbReference>
<dbReference type="InterPro" id="IPR009000">
    <property type="entry name" value="Transl_B-barrel_sf"/>
</dbReference>
<dbReference type="AlphaFoldDB" id="A0A1F5GJ11"/>